<protein>
    <submittedName>
        <fullName evidence="2">6060_t:CDS:1</fullName>
    </submittedName>
</protein>
<reference evidence="2" key="1">
    <citation type="submission" date="2021-06" db="EMBL/GenBank/DDBJ databases">
        <authorList>
            <person name="Kallberg Y."/>
            <person name="Tangrot J."/>
            <person name="Rosling A."/>
        </authorList>
    </citation>
    <scope>NUCLEOTIDE SEQUENCE</scope>
    <source>
        <strain evidence="2">FL966</strain>
    </source>
</reference>
<comment type="caution">
    <text evidence="2">The sequence shown here is derived from an EMBL/GenBank/DDBJ whole genome shotgun (WGS) entry which is preliminary data.</text>
</comment>
<dbReference type="Pfam" id="PF03732">
    <property type="entry name" value="Retrotrans_gag"/>
    <property type="match status" value="1"/>
</dbReference>
<dbReference type="EMBL" id="CAJVQA010009809">
    <property type="protein sequence ID" value="CAG8690179.1"/>
    <property type="molecule type" value="Genomic_DNA"/>
</dbReference>
<gene>
    <name evidence="2" type="ORF">CPELLU_LOCUS11255</name>
</gene>
<evidence type="ECO:0000313" key="2">
    <source>
        <dbReference type="EMBL" id="CAG8690179.1"/>
    </source>
</evidence>
<dbReference type="InterPro" id="IPR005162">
    <property type="entry name" value="Retrotrans_gag_dom"/>
</dbReference>
<name>A0A9N9EWS7_9GLOM</name>
<dbReference type="AlphaFoldDB" id="A0A9N9EWS7"/>
<proteinExistence type="predicted"/>
<accession>A0A9N9EWS7</accession>
<dbReference type="Proteomes" id="UP000789759">
    <property type="component" value="Unassembled WGS sequence"/>
</dbReference>
<sequence>MSKDLTKPFFHEESKDDIDGFLFDYEQTKLWVRELIRTKNQWADLKDAIIKIINAENDDRIRINWLRTMRQGEKETVRGYASRFEAYVDTVKNKVETFCPTSYVKAKDCALQIETFQKDREQYGDRKSVPIVEEKSQSIDTDIDNITAALRALTINRVKQETNEVSRIDKIEADVREMARAG</sequence>
<organism evidence="2 3">
    <name type="scientific">Cetraspora pellucida</name>
    <dbReference type="NCBI Taxonomy" id="1433469"/>
    <lineage>
        <taxon>Eukaryota</taxon>
        <taxon>Fungi</taxon>
        <taxon>Fungi incertae sedis</taxon>
        <taxon>Mucoromycota</taxon>
        <taxon>Glomeromycotina</taxon>
        <taxon>Glomeromycetes</taxon>
        <taxon>Diversisporales</taxon>
        <taxon>Gigasporaceae</taxon>
        <taxon>Cetraspora</taxon>
    </lineage>
</organism>
<feature type="domain" description="Retrotransposon gag" evidence="1">
    <location>
        <begin position="29"/>
        <end position="95"/>
    </location>
</feature>
<dbReference type="OrthoDB" id="2421696at2759"/>
<evidence type="ECO:0000313" key="3">
    <source>
        <dbReference type="Proteomes" id="UP000789759"/>
    </source>
</evidence>
<evidence type="ECO:0000259" key="1">
    <source>
        <dbReference type="Pfam" id="PF03732"/>
    </source>
</evidence>
<keyword evidence="3" id="KW-1185">Reference proteome</keyword>